<dbReference type="OrthoDB" id="9803547at2"/>
<name>A0A512NP67_9HYPH</name>
<dbReference type="InterPro" id="IPR001647">
    <property type="entry name" value="HTH_TetR"/>
</dbReference>
<accession>A0A512NP67</accession>
<dbReference type="SUPFAM" id="SSF46689">
    <property type="entry name" value="Homeodomain-like"/>
    <property type="match status" value="1"/>
</dbReference>
<dbReference type="AlphaFoldDB" id="A0A512NP67"/>
<feature type="DNA-binding region" description="H-T-H motif" evidence="4">
    <location>
        <begin position="28"/>
        <end position="47"/>
    </location>
</feature>
<dbReference type="InterPro" id="IPR036271">
    <property type="entry name" value="Tet_transcr_reg_TetR-rel_C_sf"/>
</dbReference>
<keyword evidence="2 4" id="KW-0238">DNA-binding</keyword>
<evidence type="ECO:0000313" key="6">
    <source>
        <dbReference type="EMBL" id="GEP60743.1"/>
    </source>
</evidence>
<evidence type="ECO:0000313" key="7">
    <source>
        <dbReference type="Proteomes" id="UP000321058"/>
    </source>
</evidence>
<comment type="caution">
    <text evidence="6">The sequence shown here is derived from an EMBL/GenBank/DDBJ whole genome shotgun (WGS) entry which is preliminary data.</text>
</comment>
<evidence type="ECO:0000256" key="1">
    <source>
        <dbReference type="ARBA" id="ARBA00023015"/>
    </source>
</evidence>
<dbReference type="InterPro" id="IPR023772">
    <property type="entry name" value="DNA-bd_HTH_TetR-type_CS"/>
</dbReference>
<dbReference type="PANTHER" id="PTHR30055">
    <property type="entry name" value="HTH-TYPE TRANSCRIPTIONAL REGULATOR RUTR"/>
    <property type="match status" value="1"/>
</dbReference>
<dbReference type="PRINTS" id="PR00455">
    <property type="entry name" value="HTHTETR"/>
</dbReference>
<dbReference type="PANTHER" id="PTHR30055:SF234">
    <property type="entry name" value="HTH-TYPE TRANSCRIPTIONAL REGULATOR BETI"/>
    <property type="match status" value="1"/>
</dbReference>
<gene>
    <name evidence="6" type="ORF">RSO01_79090</name>
</gene>
<dbReference type="GO" id="GO:0000976">
    <property type="term" value="F:transcription cis-regulatory region binding"/>
    <property type="evidence" value="ECO:0007669"/>
    <property type="project" value="TreeGrafter"/>
</dbReference>
<keyword evidence="1" id="KW-0805">Transcription regulation</keyword>
<dbReference type="EMBL" id="BKAJ01000179">
    <property type="protein sequence ID" value="GEP60743.1"/>
    <property type="molecule type" value="Genomic_DNA"/>
</dbReference>
<reference evidence="6 7" key="1">
    <citation type="submission" date="2019-07" db="EMBL/GenBank/DDBJ databases">
        <title>Whole genome shotgun sequence of Reyranella soli NBRC 108950.</title>
        <authorList>
            <person name="Hosoyama A."/>
            <person name="Uohara A."/>
            <person name="Ohji S."/>
            <person name="Ichikawa N."/>
        </authorList>
    </citation>
    <scope>NUCLEOTIDE SEQUENCE [LARGE SCALE GENOMIC DNA]</scope>
    <source>
        <strain evidence="6 7">NBRC 108950</strain>
    </source>
</reference>
<dbReference type="Proteomes" id="UP000321058">
    <property type="component" value="Unassembled WGS sequence"/>
</dbReference>
<evidence type="ECO:0000259" key="5">
    <source>
        <dbReference type="PROSITE" id="PS50977"/>
    </source>
</evidence>
<evidence type="ECO:0000256" key="3">
    <source>
        <dbReference type="ARBA" id="ARBA00023163"/>
    </source>
</evidence>
<dbReference type="InterPro" id="IPR009057">
    <property type="entry name" value="Homeodomain-like_sf"/>
</dbReference>
<proteinExistence type="predicted"/>
<sequence>MGKAEDTKARLERAALTLFVARGVAETTTKEIAMAASVAEGTIYRYFPSKEQLALDLFLRHHQGLAEALTEAQRPAKGLRAKIEAIVRCYCEWADRDWTLFAYHLLNQHSFLIQVPDGMANPVTVVRDVISQAMKAGEIPKRNVDLAAASAIGVVMQAATYKVYGRFTGDLSDHVRFFADAAWAVLSVKEK</sequence>
<dbReference type="Gene3D" id="1.10.357.10">
    <property type="entry name" value="Tetracycline Repressor, domain 2"/>
    <property type="match status" value="1"/>
</dbReference>
<feature type="domain" description="HTH tetR-type" evidence="5">
    <location>
        <begin position="5"/>
        <end position="65"/>
    </location>
</feature>
<keyword evidence="3" id="KW-0804">Transcription</keyword>
<dbReference type="PROSITE" id="PS01081">
    <property type="entry name" value="HTH_TETR_1"/>
    <property type="match status" value="1"/>
</dbReference>
<evidence type="ECO:0000256" key="2">
    <source>
        <dbReference type="ARBA" id="ARBA00023125"/>
    </source>
</evidence>
<dbReference type="RefSeq" id="WP_147156078.1">
    <property type="nucleotide sequence ID" value="NZ_BKAJ01000179.1"/>
</dbReference>
<dbReference type="InterPro" id="IPR050109">
    <property type="entry name" value="HTH-type_TetR-like_transc_reg"/>
</dbReference>
<organism evidence="6 7">
    <name type="scientific">Reyranella soli</name>
    <dbReference type="NCBI Taxonomy" id="1230389"/>
    <lineage>
        <taxon>Bacteria</taxon>
        <taxon>Pseudomonadati</taxon>
        <taxon>Pseudomonadota</taxon>
        <taxon>Alphaproteobacteria</taxon>
        <taxon>Hyphomicrobiales</taxon>
        <taxon>Reyranellaceae</taxon>
        <taxon>Reyranella</taxon>
    </lineage>
</organism>
<dbReference type="GO" id="GO:0003700">
    <property type="term" value="F:DNA-binding transcription factor activity"/>
    <property type="evidence" value="ECO:0007669"/>
    <property type="project" value="TreeGrafter"/>
</dbReference>
<dbReference type="Pfam" id="PF00440">
    <property type="entry name" value="TetR_N"/>
    <property type="match status" value="1"/>
</dbReference>
<evidence type="ECO:0000256" key="4">
    <source>
        <dbReference type="PROSITE-ProRule" id="PRU00335"/>
    </source>
</evidence>
<dbReference type="SUPFAM" id="SSF48498">
    <property type="entry name" value="Tetracyclin repressor-like, C-terminal domain"/>
    <property type="match status" value="1"/>
</dbReference>
<protein>
    <submittedName>
        <fullName evidence="6">TetR family transcriptional regulator</fullName>
    </submittedName>
</protein>
<keyword evidence="7" id="KW-1185">Reference proteome</keyword>
<dbReference type="PROSITE" id="PS50977">
    <property type="entry name" value="HTH_TETR_2"/>
    <property type="match status" value="1"/>
</dbReference>